<organism evidence="7 8">
    <name type="scientific">Tessaracoccus flavescens</name>
    <dbReference type="NCBI Taxonomy" id="399497"/>
    <lineage>
        <taxon>Bacteria</taxon>
        <taxon>Bacillati</taxon>
        <taxon>Actinomycetota</taxon>
        <taxon>Actinomycetes</taxon>
        <taxon>Propionibacteriales</taxon>
        <taxon>Propionibacteriaceae</taxon>
        <taxon>Tessaracoccus</taxon>
    </lineage>
</organism>
<comment type="subcellular location">
    <subcellularLocation>
        <location evidence="1">Membrane</location>
        <topology evidence="1">Multi-pass membrane protein</topology>
    </subcellularLocation>
</comment>
<dbReference type="Pfam" id="PF03649">
    <property type="entry name" value="UPF0014"/>
    <property type="match status" value="1"/>
</dbReference>
<name>A0A921JR13_9ACTN</name>
<reference evidence="7" key="1">
    <citation type="journal article" date="2021" name="PeerJ">
        <title>Extensive microbial diversity within the chicken gut microbiome revealed by metagenomics and culture.</title>
        <authorList>
            <person name="Gilroy R."/>
            <person name="Ravi A."/>
            <person name="Getino M."/>
            <person name="Pursley I."/>
            <person name="Horton D.L."/>
            <person name="Alikhan N.F."/>
            <person name="Baker D."/>
            <person name="Gharbi K."/>
            <person name="Hall N."/>
            <person name="Watson M."/>
            <person name="Adriaenssens E.M."/>
            <person name="Foster-Nyarko E."/>
            <person name="Jarju S."/>
            <person name="Secka A."/>
            <person name="Antonio M."/>
            <person name="Oren A."/>
            <person name="Chaudhuri R.R."/>
            <person name="La Ragione R."/>
            <person name="Hildebrand F."/>
            <person name="Pallen M.J."/>
        </authorList>
    </citation>
    <scope>NUCLEOTIDE SEQUENCE</scope>
    <source>
        <strain evidence="7">ChiGjej3B3-7470</strain>
    </source>
</reference>
<dbReference type="AlphaFoldDB" id="A0A921JR13"/>
<feature type="transmembrane region" description="Helical" evidence="6">
    <location>
        <begin position="91"/>
        <end position="114"/>
    </location>
</feature>
<gene>
    <name evidence="7" type="ORF">K8V15_06700</name>
</gene>
<feature type="transmembrane region" description="Helical" evidence="6">
    <location>
        <begin position="38"/>
        <end position="57"/>
    </location>
</feature>
<comment type="similarity">
    <text evidence="2">Belongs to the UPF0014 family.</text>
</comment>
<feature type="transmembrane region" description="Helical" evidence="6">
    <location>
        <begin position="6"/>
        <end position="26"/>
    </location>
</feature>
<comment type="caution">
    <text evidence="7">The sequence shown here is derived from an EMBL/GenBank/DDBJ whole genome shotgun (WGS) entry which is preliminary data.</text>
</comment>
<feature type="transmembrane region" description="Helical" evidence="6">
    <location>
        <begin position="120"/>
        <end position="139"/>
    </location>
</feature>
<keyword evidence="3 6" id="KW-0812">Transmembrane</keyword>
<evidence type="ECO:0000256" key="3">
    <source>
        <dbReference type="ARBA" id="ARBA00022692"/>
    </source>
</evidence>
<keyword evidence="4 6" id="KW-1133">Transmembrane helix</keyword>
<sequence>MGIDVGWPLGIALVLLVALGTLVARFGRLPVTGSIPWAAVRAGLQLLAVSFIVGFAVRSPLPAFAFVLLMFTIGVVTTARRTGITGLTGHLAVATAMASGAVPVLAIIFLSGAAPLVGPTIVPIGGIIVGNMMTVHTLLGRRAFAELESLHGEYEALLSLGATRGAAINAVVSPTLHEALIPALDQTRTVGLVTLPGAYIGVLLGGGSPWEAAAAQVLVLVGINAAQACAAVTARWLMSRGWLLPRGLGVTLQP</sequence>
<evidence type="ECO:0000256" key="5">
    <source>
        <dbReference type="ARBA" id="ARBA00023136"/>
    </source>
</evidence>
<evidence type="ECO:0000313" key="8">
    <source>
        <dbReference type="Proteomes" id="UP000712713"/>
    </source>
</evidence>
<dbReference type="EMBL" id="DYZF01000170">
    <property type="protein sequence ID" value="HJE51651.1"/>
    <property type="molecule type" value="Genomic_DNA"/>
</dbReference>
<keyword evidence="5 6" id="KW-0472">Membrane</keyword>
<evidence type="ECO:0000256" key="4">
    <source>
        <dbReference type="ARBA" id="ARBA00022989"/>
    </source>
</evidence>
<dbReference type="PANTHER" id="PTHR30028">
    <property type="entry name" value="UPF0014 INNER MEMBRANE PROTEIN YBBM-RELATED"/>
    <property type="match status" value="1"/>
</dbReference>
<reference evidence="7" key="2">
    <citation type="submission" date="2021-09" db="EMBL/GenBank/DDBJ databases">
        <authorList>
            <person name="Gilroy R."/>
        </authorList>
    </citation>
    <scope>NUCLEOTIDE SEQUENCE</scope>
    <source>
        <strain evidence="7">ChiGjej3B3-7470</strain>
    </source>
</reference>
<proteinExistence type="inferred from homology"/>
<protein>
    <submittedName>
        <fullName evidence="7">ABC transporter permease</fullName>
    </submittedName>
</protein>
<dbReference type="InterPro" id="IPR005226">
    <property type="entry name" value="UPF0014_fam"/>
</dbReference>
<dbReference type="PANTHER" id="PTHR30028:SF0">
    <property type="entry name" value="PROTEIN ALUMINUM SENSITIVE 3"/>
    <property type="match status" value="1"/>
</dbReference>
<dbReference type="GO" id="GO:0005886">
    <property type="term" value="C:plasma membrane"/>
    <property type="evidence" value="ECO:0007669"/>
    <property type="project" value="TreeGrafter"/>
</dbReference>
<dbReference type="Proteomes" id="UP000712713">
    <property type="component" value="Unassembled WGS sequence"/>
</dbReference>
<evidence type="ECO:0000256" key="1">
    <source>
        <dbReference type="ARBA" id="ARBA00004141"/>
    </source>
</evidence>
<evidence type="ECO:0000256" key="2">
    <source>
        <dbReference type="ARBA" id="ARBA00005268"/>
    </source>
</evidence>
<accession>A0A921JR13</accession>
<evidence type="ECO:0000313" key="7">
    <source>
        <dbReference type="EMBL" id="HJE51651.1"/>
    </source>
</evidence>
<evidence type="ECO:0000256" key="6">
    <source>
        <dbReference type="SAM" id="Phobius"/>
    </source>
</evidence>
<feature type="transmembrane region" description="Helical" evidence="6">
    <location>
        <begin position="63"/>
        <end position="79"/>
    </location>
</feature>